<organism evidence="1 2">
    <name type="scientific">Artomyces pyxidatus</name>
    <dbReference type="NCBI Taxonomy" id="48021"/>
    <lineage>
        <taxon>Eukaryota</taxon>
        <taxon>Fungi</taxon>
        <taxon>Dikarya</taxon>
        <taxon>Basidiomycota</taxon>
        <taxon>Agaricomycotina</taxon>
        <taxon>Agaricomycetes</taxon>
        <taxon>Russulales</taxon>
        <taxon>Auriscalpiaceae</taxon>
        <taxon>Artomyces</taxon>
    </lineage>
</organism>
<name>A0ACB8SW21_9AGAM</name>
<dbReference type="Proteomes" id="UP000814140">
    <property type="component" value="Unassembled WGS sequence"/>
</dbReference>
<accession>A0ACB8SW21</accession>
<reference evidence="1" key="1">
    <citation type="submission" date="2021-03" db="EMBL/GenBank/DDBJ databases">
        <authorList>
            <consortium name="DOE Joint Genome Institute"/>
            <person name="Ahrendt S."/>
            <person name="Looney B.P."/>
            <person name="Miyauchi S."/>
            <person name="Morin E."/>
            <person name="Drula E."/>
            <person name="Courty P.E."/>
            <person name="Chicoki N."/>
            <person name="Fauchery L."/>
            <person name="Kohler A."/>
            <person name="Kuo A."/>
            <person name="Labutti K."/>
            <person name="Pangilinan J."/>
            <person name="Lipzen A."/>
            <person name="Riley R."/>
            <person name="Andreopoulos W."/>
            <person name="He G."/>
            <person name="Johnson J."/>
            <person name="Barry K.W."/>
            <person name="Grigoriev I.V."/>
            <person name="Nagy L."/>
            <person name="Hibbett D."/>
            <person name="Henrissat B."/>
            <person name="Matheny P.B."/>
            <person name="Labbe J."/>
            <person name="Martin F."/>
        </authorList>
    </citation>
    <scope>NUCLEOTIDE SEQUENCE</scope>
    <source>
        <strain evidence="1">HHB10654</strain>
    </source>
</reference>
<gene>
    <name evidence="1" type="ORF">BV25DRAFT_1992596</name>
</gene>
<dbReference type="EMBL" id="MU277216">
    <property type="protein sequence ID" value="KAI0060789.1"/>
    <property type="molecule type" value="Genomic_DNA"/>
</dbReference>
<comment type="caution">
    <text evidence="1">The sequence shown here is derived from an EMBL/GenBank/DDBJ whole genome shotgun (WGS) entry which is preliminary data.</text>
</comment>
<evidence type="ECO:0000313" key="1">
    <source>
        <dbReference type="EMBL" id="KAI0060789.1"/>
    </source>
</evidence>
<proteinExistence type="predicted"/>
<evidence type="ECO:0000313" key="2">
    <source>
        <dbReference type="Proteomes" id="UP000814140"/>
    </source>
</evidence>
<reference evidence="1" key="2">
    <citation type="journal article" date="2022" name="New Phytol.">
        <title>Evolutionary transition to the ectomycorrhizal habit in the genomes of a hyperdiverse lineage of mushroom-forming fungi.</title>
        <authorList>
            <person name="Looney B."/>
            <person name="Miyauchi S."/>
            <person name="Morin E."/>
            <person name="Drula E."/>
            <person name="Courty P.E."/>
            <person name="Kohler A."/>
            <person name="Kuo A."/>
            <person name="LaButti K."/>
            <person name="Pangilinan J."/>
            <person name="Lipzen A."/>
            <person name="Riley R."/>
            <person name="Andreopoulos W."/>
            <person name="He G."/>
            <person name="Johnson J."/>
            <person name="Nolan M."/>
            <person name="Tritt A."/>
            <person name="Barry K.W."/>
            <person name="Grigoriev I.V."/>
            <person name="Nagy L.G."/>
            <person name="Hibbett D."/>
            <person name="Henrissat B."/>
            <person name="Matheny P.B."/>
            <person name="Labbe J."/>
            <person name="Martin F.M."/>
        </authorList>
    </citation>
    <scope>NUCLEOTIDE SEQUENCE</scope>
    <source>
        <strain evidence="1">HHB10654</strain>
    </source>
</reference>
<protein>
    <submittedName>
        <fullName evidence="1">Uncharacterized protein</fullName>
    </submittedName>
</protein>
<sequence>MESGSVLCRLHTSDAYARDYLISYSRPATLKSVRSSSGWDLAGQSKEARNERNKFTMHESIRTLATRLAYPGVAQRAQALFDMAMTRASLKWGRPAKLAAGATLAFALRESGRGDSTHDIAYLLSETPAALSRAQTRLLPQLGLSLPRALPTTHLPSLAAHLSTLSSATPTTLPLDTTAFISPLITTTALPDVLRTANGLYDLLAAPESNHPILALPLTPLAPALLLLALEAHAHPPRAVPHVLVLAALLGARLGLGGRVVMDRYRAIGQVVEDASVEVPWLVSGVETKKGRKGKTVDAKVARRVGIARATRDVVQFRQEILRTRVKEGGPVQVVFEGEVSDGEDEDGADQSTSSTVSGKRKTTPADEDDRRVRKAKKSRTDVSRATSFLLDPLSAPVSSFATPASGLSLAHTSHLLAPEAVLSAQPTRLQLLCAERGGEESIDDDELFAEGEMEGMLVADDADWASDDEDRAAVMWALWGGDDAEDTKTEAKVPAMSKADREREKESRRGMGRVDAQRFAALLSDSSYDGYEDEKTEDEPRLEPCLVGGDDEEVGEWRPVSPGGPGEWQDRYDA</sequence>
<keyword evidence="2" id="KW-1185">Reference proteome</keyword>